<keyword evidence="4" id="KW-1185">Reference proteome</keyword>
<feature type="signal peptide" evidence="2">
    <location>
        <begin position="1"/>
        <end position="31"/>
    </location>
</feature>
<name>A0ABT1RXE8_9FIRM</name>
<organism evidence="3 4">
    <name type="scientific">Neglectibacter timonensis</name>
    <dbReference type="NCBI Taxonomy" id="1776382"/>
    <lineage>
        <taxon>Bacteria</taxon>
        <taxon>Bacillati</taxon>
        <taxon>Bacillota</taxon>
        <taxon>Clostridia</taxon>
        <taxon>Eubacteriales</taxon>
        <taxon>Oscillospiraceae</taxon>
        <taxon>Neglectibacter</taxon>
    </lineage>
</organism>
<sequence>MSKMKRILSAAMAAALALSAAACTNSGSSSASGTQGGDSSGTSSTVSSGVELTGEINKYGWDVPKETLKFSYFYADDDTLGQEEENERMAQVASVLKDEFNVEIERIVYKQDPTERLNLMLAGDEYPDVISGMPDAMAETFIDQGRAQELTPYLEQYGQNIIDGFGDYLNLLKDDEGKLYKLAHSWGHTTDVMGRDFAIRYDMLQEAGLPMYDSFESYYQTVKKLVELNPTNEAGEKTYGITAFSEKGEEFYKTPLAYLGLYGVSGGTNTSGGSITHYYKENDDGTITYWVDTEEGLKVAKYINQFWRDGLIDPDFQTKDYDSALAFMSNERVVGNIGTWWHSYVGGHQIWQTTEDDWTIDKRMQCVTFEESDATPALISDNFIRTTRCIITDKCQNPEGVMLYWNWEETPKGVAFTTMGPEGEDRPWSIDEDDNCKMNDWYWYGKEGDTSFMWGNWEEDMGNFNYWMMAPGYTPENRKDNPGEGWASPVVQVNAWDLIPNYEEMDESKLEAGQIVNKLNAETSKAYLWDQTLWTISFPADSPEKIINQDVADHLASAWVKVITANTEEECVQLFEQMGKDLHAIGLDDLVAYQQESLNKNKAKFEGTAAAE</sequence>
<protein>
    <recommendedName>
        <fullName evidence="5">ABC-type glycerol-3-phosphate transport system substrate-binding protein</fullName>
    </recommendedName>
</protein>
<dbReference type="Proteomes" id="UP001524473">
    <property type="component" value="Unassembled WGS sequence"/>
</dbReference>
<reference evidence="3 4" key="1">
    <citation type="submission" date="2022-06" db="EMBL/GenBank/DDBJ databases">
        <title>Isolation of gut microbiota from human fecal samples.</title>
        <authorList>
            <person name="Pamer E.G."/>
            <person name="Barat B."/>
            <person name="Waligurski E."/>
            <person name="Medina S."/>
            <person name="Paddock L."/>
            <person name="Mostad J."/>
        </authorList>
    </citation>
    <scope>NUCLEOTIDE SEQUENCE [LARGE SCALE GENOMIC DNA]</scope>
    <source>
        <strain evidence="3 4">DFI.9.73</strain>
    </source>
</reference>
<evidence type="ECO:0000256" key="2">
    <source>
        <dbReference type="SAM" id="SignalP"/>
    </source>
</evidence>
<keyword evidence="2" id="KW-0732">Signal</keyword>
<accession>A0ABT1RXE8</accession>
<dbReference type="SUPFAM" id="SSF53850">
    <property type="entry name" value="Periplasmic binding protein-like II"/>
    <property type="match status" value="1"/>
</dbReference>
<comment type="caution">
    <text evidence="3">The sequence shown here is derived from an EMBL/GenBank/DDBJ whole genome shotgun (WGS) entry which is preliminary data.</text>
</comment>
<dbReference type="GeneID" id="90533625"/>
<evidence type="ECO:0000256" key="1">
    <source>
        <dbReference type="SAM" id="MobiDB-lite"/>
    </source>
</evidence>
<dbReference type="EMBL" id="JANFZH010000009">
    <property type="protein sequence ID" value="MCQ4839329.1"/>
    <property type="molecule type" value="Genomic_DNA"/>
</dbReference>
<dbReference type="Gene3D" id="3.40.190.10">
    <property type="entry name" value="Periplasmic binding protein-like II"/>
    <property type="match status" value="3"/>
</dbReference>
<proteinExistence type="predicted"/>
<gene>
    <name evidence="3" type="ORF">NE695_05290</name>
</gene>
<feature type="chain" id="PRO_5045446291" description="ABC-type glycerol-3-phosphate transport system substrate-binding protein" evidence="2">
    <location>
        <begin position="32"/>
        <end position="612"/>
    </location>
</feature>
<dbReference type="RefSeq" id="WP_066866888.1">
    <property type="nucleotide sequence ID" value="NZ_CABKVV010000014.1"/>
</dbReference>
<evidence type="ECO:0000313" key="3">
    <source>
        <dbReference type="EMBL" id="MCQ4839329.1"/>
    </source>
</evidence>
<evidence type="ECO:0000313" key="4">
    <source>
        <dbReference type="Proteomes" id="UP001524473"/>
    </source>
</evidence>
<dbReference type="PROSITE" id="PS51257">
    <property type="entry name" value="PROKAR_LIPOPROTEIN"/>
    <property type="match status" value="1"/>
</dbReference>
<feature type="region of interest" description="Disordered" evidence="1">
    <location>
        <begin position="27"/>
        <end position="48"/>
    </location>
</feature>
<evidence type="ECO:0008006" key="5">
    <source>
        <dbReference type="Google" id="ProtNLM"/>
    </source>
</evidence>